<dbReference type="SUPFAM" id="SSF56219">
    <property type="entry name" value="DNase I-like"/>
    <property type="match status" value="1"/>
</dbReference>
<evidence type="ECO:0000313" key="2">
    <source>
        <dbReference type="EMBL" id="KAB0805423.1"/>
    </source>
</evidence>
<dbReference type="PANTHER" id="PTHR47510">
    <property type="entry name" value="REVERSE TRANSCRIPTASE DOMAIN-CONTAINING PROTEIN"/>
    <property type="match status" value="1"/>
</dbReference>
<gene>
    <name evidence="2" type="ORF">PPYR_02393</name>
</gene>
<dbReference type="Pfam" id="PF03372">
    <property type="entry name" value="Exo_endo_phos"/>
    <property type="match status" value="1"/>
</dbReference>
<reference evidence="2 3" key="1">
    <citation type="journal article" date="2018" name="Elife">
        <title>Firefly genomes illuminate parallel origins of bioluminescence in beetles.</title>
        <authorList>
            <person name="Fallon T.R."/>
            <person name="Lower S.E."/>
            <person name="Chang C.H."/>
            <person name="Bessho-Uehara M."/>
            <person name="Martin G.J."/>
            <person name="Bewick A.J."/>
            <person name="Behringer M."/>
            <person name="Debat H.J."/>
            <person name="Wong I."/>
            <person name="Day J.C."/>
            <person name="Suvorov A."/>
            <person name="Silva C.J."/>
            <person name="Stanger-Hall K.F."/>
            <person name="Hall D.W."/>
            <person name="Schmitz R.J."/>
            <person name="Nelson D.R."/>
            <person name="Lewis S.M."/>
            <person name="Shigenobu S."/>
            <person name="Bybee S.M."/>
            <person name="Larracuente A.M."/>
            <person name="Oba Y."/>
            <person name="Weng J.K."/>
        </authorList>
    </citation>
    <scope>NUCLEOTIDE SEQUENCE [LARGE SCALE GENOMIC DNA]</scope>
    <source>
        <strain evidence="2">1611_PpyrPB1</strain>
        <tissue evidence="2">Whole body</tissue>
    </source>
</reference>
<accession>A0A5N4B7A3</accession>
<name>A0A5N4B7A3_PHOPY</name>
<organism evidence="2 3">
    <name type="scientific">Photinus pyralis</name>
    <name type="common">Common eastern firefly</name>
    <name type="synonym">Lampyris pyralis</name>
    <dbReference type="NCBI Taxonomy" id="7054"/>
    <lineage>
        <taxon>Eukaryota</taxon>
        <taxon>Metazoa</taxon>
        <taxon>Ecdysozoa</taxon>
        <taxon>Arthropoda</taxon>
        <taxon>Hexapoda</taxon>
        <taxon>Insecta</taxon>
        <taxon>Pterygota</taxon>
        <taxon>Neoptera</taxon>
        <taxon>Endopterygota</taxon>
        <taxon>Coleoptera</taxon>
        <taxon>Polyphaga</taxon>
        <taxon>Elateriformia</taxon>
        <taxon>Elateroidea</taxon>
        <taxon>Lampyridae</taxon>
        <taxon>Lampyrinae</taxon>
        <taxon>Photinus</taxon>
    </lineage>
</organism>
<protein>
    <recommendedName>
        <fullName evidence="1">Endonuclease/exonuclease/phosphatase domain-containing protein</fullName>
    </recommendedName>
</protein>
<dbReference type="Gene3D" id="3.60.10.10">
    <property type="entry name" value="Endonuclease/exonuclease/phosphatase"/>
    <property type="match status" value="1"/>
</dbReference>
<evidence type="ECO:0000259" key="1">
    <source>
        <dbReference type="Pfam" id="PF03372"/>
    </source>
</evidence>
<keyword evidence="3" id="KW-1185">Reference proteome</keyword>
<dbReference type="GO" id="GO:0003824">
    <property type="term" value="F:catalytic activity"/>
    <property type="evidence" value="ECO:0007669"/>
    <property type="project" value="InterPro"/>
</dbReference>
<dbReference type="InterPro" id="IPR036691">
    <property type="entry name" value="Endo/exonu/phosph_ase_sf"/>
</dbReference>
<dbReference type="AlphaFoldDB" id="A0A5N4B7A3"/>
<sequence length="629" mass="73166">MLFLKCKKNVSLNNWVGRKTTLYLATYIKNFFLILFLSLSCSAFPVPISFFSLLSVMDVIQLNFDQNSNPHTTISVETIDDYKHHCNQNINDNFNFQLFHLNIRSISKNLDELQVYLNQLHAPFDCLVLSETWQIPDINLVKLEGYNEIYNQGQINKNDGVYLRNTLNFSYTCVSVHVHRILQISIEILGKTLVLIAMYRPPSTSSELFLIEFNKYLNDIKQKADFYLLVGDFNIDILSDEINVLNYLDIMSEHNYTSTINIPTRKSKITSSCLDHIFIKQPRLLNYESFRTYVLKIGITDHYATIINLKMHEKFVASSKFTDNRKNVFFQVINYKNLKRDLNNDSWLPLDDINDANDCFNRFIHSLSAKIKEHSATVKIPRKKQKRTDWITKGLVKCINNRDVLYKRMKSNVENLDYRHEFVTYRNQLNVLLKVTKANYYKREVNQNKNSNTGLWKVVHSISNSSNKRSGEDKSCITKLKLPNNAIIENEMDLANHMNQYFANAGKNLADKIHLLPTTPPINKYVDNSIFFFPTDEQEVLRLINSFNRKKAPGIDSIQVKTLQEIKHEISKPLTYIFNKVFEQGVFPEKLKSAVIIPLHKKGDKTNPCNYRPISLLSNIGKILEKLIK</sequence>
<dbReference type="EMBL" id="VVIM01000001">
    <property type="protein sequence ID" value="KAB0805423.1"/>
    <property type="molecule type" value="Genomic_DNA"/>
</dbReference>
<evidence type="ECO:0000313" key="3">
    <source>
        <dbReference type="Proteomes" id="UP000327044"/>
    </source>
</evidence>
<feature type="domain" description="Endonuclease/exonuclease/phosphatase" evidence="1">
    <location>
        <begin position="102"/>
        <end position="281"/>
    </location>
</feature>
<dbReference type="Proteomes" id="UP000327044">
    <property type="component" value="Unassembled WGS sequence"/>
</dbReference>
<proteinExistence type="predicted"/>
<comment type="caution">
    <text evidence="2">The sequence shown here is derived from an EMBL/GenBank/DDBJ whole genome shotgun (WGS) entry which is preliminary data.</text>
</comment>
<dbReference type="PANTHER" id="PTHR47510:SF3">
    <property type="entry name" value="ENDO_EXONUCLEASE_PHOSPHATASE DOMAIN-CONTAINING PROTEIN"/>
    <property type="match status" value="1"/>
</dbReference>
<dbReference type="InterPro" id="IPR005135">
    <property type="entry name" value="Endo/exonuclease/phosphatase"/>
</dbReference>
<dbReference type="InParanoid" id="A0A5N4B7A3"/>